<dbReference type="PANTHER" id="PTHR32322:SF9">
    <property type="entry name" value="AMINO-ACID METABOLITE EFFLUX PUMP-RELATED"/>
    <property type="match status" value="1"/>
</dbReference>
<feature type="domain" description="EamA" evidence="6">
    <location>
        <begin position="62"/>
        <end position="195"/>
    </location>
</feature>
<dbReference type="InterPro" id="IPR000620">
    <property type="entry name" value="EamA_dom"/>
</dbReference>
<evidence type="ECO:0000256" key="3">
    <source>
        <dbReference type="ARBA" id="ARBA00022989"/>
    </source>
</evidence>
<feature type="transmembrane region" description="Helical" evidence="5">
    <location>
        <begin position="119"/>
        <end position="141"/>
    </location>
</feature>
<dbReference type="PANTHER" id="PTHR32322">
    <property type="entry name" value="INNER MEMBRANE TRANSPORTER"/>
    <property type="match status" value="1"/>
</dbReference>
<keyword evidence="4 5" id="KW-0472">Membrane</keyword>
<keyword evidence="3 5" id="KW-1133">Transmembrane helix</keyword>
<feature type="transmembrane region" description="Helical" evidence="5">
    <location>
        <begin position="176"/>
        <end position="195"/>
    </location>
</feature>
<feature type="transmembrane region" description="Helical" evidence="5">
    <location>
        <begin position="6"/>
        <end position="23"/>
    </location>
</feature>
<protein>
    <recommendedName>
        <fullName evidence="6">EamA domain-containing protein</fullName>
    </recommendedName>
</protein>
<dbReference type="AlphaFoldDB" id="X0RPV4"/>
<gene>
    <name evidence="7" type="ORF">S01H1_12819</name>
</gene>
<feature type="transmembrane region" description="Helical" evidence="5">
    <location>
        <begin position="93"/>
        <end position="113"/>
    </location>
</feature>
<organism evidence="7">
    <name type="scientific">marine sediment metagenome</name>
    <dbReference type="NCBI Taxonomy" id="412755"/>
    <lineage>
        <taxon>unclassified sequences</taxon>
        <taxon>metagenomes</taxon>
        <taxon>ecological metagenomes</taxon>
    </lineage>
</organism>
<dbReference type="SUPFAM" id="SSF103481">
    <property type="entry name" value="Multidrug resistance efflux transporter EmrE"/>
    <property type="match status" value="2"/>
</dbReference>
<dbReference type="InterPro" id="IPR050638">
    <property type="entry name" value="AA-Vitamin_Transporters"/>
</dbReference>
<comment type="caution">
    <text evidence="7">The sequence shown here is derived from an EMBL/GenBank/DDBJ whole genome shotgun (WGS) entry which is preliminary data.</text>
</comment>
<feature type="transmembrane region" description="Helical" evidence="5">
    <location>
        <begin position="58"/>
        <end position="81"/>
    </location>
</feature>
<evidence type="ECO:0000256" key="4">
    <source>
        <dbReference type="ARBA" id="ARBA00023136"/>
    </source>
</evidence>
<accession>X0RPV4</accession>
<comment type="subcellular location">
    <subcellularLocation>
        <location evidence="1">Membrane</location>
        <topology evidence="1">Multi-pass membrane protein</topology>
    </subcellularLocation>
</comment>
<dbReference type="GO" id="GO:0016020">
    <property type="term" value="C:membrane"/>
    <property type="evidence" value="ECO:0007669"/>
    <property type="project" value="UniProtKB-SubCell"/>
</dbReference>
<evidence type="ECO:0000313" key="7">
    <source>
        <dbReference type="EMBL" id="GAF70818.1"/>
    </source>
</evidence>
<dbReference type="Pfam" id="PF00892">
    <property type="entry name" value="EamA"/>
    <property type="match status" value="1"/>
</dbReference>
<name>X0RPV4_9ZZZZ</name>
<reference evidence="7" key="1">
    <citation type="journal article" date="2014" name="Front. Microbiol.">
        <title>High frequency of phylogenetically diverse reductive dehalogenase-homologous genes in deep subseafloor sedimentary metagenomes.</title>
        <authorList>
            <person name="Kawai M."/>
            <person name="Futagami T."/>
            <person name="Toyoda A."/>
            <person name="Takaki Y."/>
            <person name="Nishi S."/>
            <person name="Hori S."/>
            <person name="Arai W."/>
            <person name="Tsubouchi T."/>
            <person name="Morono Y."/>
            <person name="Uchiyama I."/>
            <person name="Ito T."/>
            <person name="Fujiyama A."/>
            <person name="Inagaki F."/>
            <person name="Takami H."/>
        </authorList>
    </citation>
    <scope>NUCLEOTIDE SEQUENCE</scope>
    <source>
        <strain evidence="7">Expedition CK06-06</strain>
    </source>
</reference>
<evidence type="ECO:0000256" key="2">
    <source>
        <dbReference type="ARBA" id="ARBA00022692"/>
    </source>
</evidence>
<sequence>RSLPAGYLAVLNATVPLFAVLIGWGRGTRPSTSKLAGVVVGVLGVATLARFGHLEMNWGTVIGFAAALLASFLYAVGAILAKARYGDADPLTITAGNLIGGCVPLIPVALATAPAELPAGGVSAALIALGILCTGIAYALYFRILRAAGVERTVTVTFLVPLFALLWASLFLHEAITWAAIAGCALVLFAVALIFERVPGFARTPAPVVVPVKEELCRE</sequence>
<proteinExistence type="predicted"/>
<dbReference type="InterPro" id="IPR037185">
    <property type="entry name" value="EmrE-like"/>
</dbReference>
<feature type="transmembrane region" description="Helical" evidence="5">
    <location>
        <begin position="35"/>
        <end position="52"/>
    </location>
</feature>
<evidence type="ECO:0000259" key="6">
    <source>
        <dbReference type="Pfam" id="PF00892"/>
    </source>
</evidence>
<evidence type="ECO:0000256" key="5">
    <source>
        <dbReference type="SAM" id="Phobius"/>
    </source>
</evidence>
<keyword evidence="2 5" id="KW-0812">Transmembrane</keyword>
<feature type="non-terminal residue" evidence="7">
    <location>
        <position position="1"/>
    </location>
</feature>
<evidence type="ECO:0000256" key="1">
    <source>
        <dbReference type="ARBA" id="ARBA00004141"/>
    </source>
</evidence>
<feature type="transmembrane region" description="Helical" evidence="5">
    <location>
        <begin position="153"/>
        <end position="170"/>
    </location>
</feature>
<dbReference type="EMBL" id="BARS01006590">
    <property type="protein sequence ID" value="GAF70818.1"/>
    <property type="molecule type" value="Genomic_DNA"/>
</dbReference>